<evidence type="ECO:0000313" key="8">
    <source>
        <dbReference type="Proteomes" id="UP001148312"/>
    </source>
</evidence>
<dbReference type="RefSeq" id="XP_056792104.1">
    <property type="nucleotide sequence ID" value="XM_056932145.1"/>
</dbReference>
<evidence type="ECO:0000313" key="7">
    <source>
        <dbReference type="EMBL" id="KAJ5490975.1"/>
    </source>
</evidence>
<evidence type="ECO:0000259" key="6">
    <source>
        <dbReference type="PROSITE" id="PS50048"/>
    </source>
</evidence>
<proteinExistence type="predicted"/>
<protein>
    <recommendedName>
        <fullName evidence="6">Zn(2)-C6 fungal-type domain-containing protein</fullName>
    </recommendedName>
</protein>
<dbReference type="InterPro" id="IPR036864">
    <property type="entry name" value="Zn2-C6_fun-type_DNA-bd_sf"/>
</dbReference>
<evidence type="ECO:0000256" key="2">
    <source>
        <dbReference type="ARBA" id="ARBA00023125"/>
    </source>
</evidence>
<dbReference type="SUPFAM" id="SSF57701">
    <property type="entry name" value="Zn2/Cys6 DNA-binding domain"/>
    <property type="match status" value="1"/>
</dbReference>
<reference evidence="7" key="1">
    <citation type="submission" date="2022-12" db="EMBL/GenBank/DDBJ databases">
        <authorList>
            <person name="Petersen C."/>
        </authorList>
    </citation>
    <scope>NUCLEOTIDE SEQUENCE</scope>
    <source>
        <strain evidence="7">IBT 30728</strain>
    </source>
</reference>
<comment type="caution">
    <text evidence="7">The sequence shown here is derived from an EMBL/GenBank/DDBJ whole genome shotgun (WGS) entry which is preliminary data.</text>
</comment>
<dbReference type="GO" id="GO:0003677">
    <property type="term" value="F:DNA binding"/>
    <property type="evidence" value="ECO:0007669"/>
    <property type="project" value="UniProtKB-KW"/>
</dbReference>
<dbReference type="SMART" id="SM00066">
    <property type="entry name" value="GAL4"/>
    <property type="match status" value="1"/>
</dbReference>
<feature type="compositionally biased region" description="Polar residues" evidence="5">
    <location>
        <begin position="55"/>
        <end position="69"/>
    </location>
</feature>
<dbReference type="Gene3D" id="4.10.240.10">
    <property type="entry name" value="Zn(2)-C6 fungal-type DNA-binding domain"/>
    <property type="match status" value="1"/>
</dbReference>
<dbReference type="PROSITE" id="PS50048">
    <property type="entry name" value="ZN2_CY6_FUNGAL_2"/>
    <property type="match status" value="1"/>
</dbReference>
<keyword evidence="1" id="KW-0805">Transcription regulation</keyword>
<dbReference type="AlphaFoldDB" id="A0A9X0BYR0"/>
<accession>A0A9X0BYR0</accession>
<dbReference type="Proteomes" id="UP001148312">
    <property type="component" value="Unassembled WGS sequence"/>
</dbReference>
<dbReference type="InterPro" id="IPR053157">
    <property type="entry name" value="Sterol_Uptake_Regulator"/>
</dbReference>
<gene>
    <name evidence="7" type="ORF">N7539_002542</name>
</gene>
<dbReference type="CDD" id="cd00067">
    <property type="entry name" value="GAL4"/>
    <property type="match status" value="1"/>
</dbReference>
<dbReference type="PANTHER" id="PTHR47784:SF5">
    <property type="entry name" value="STEROL UPTAKE CONTROL PROTEIN 2"/>
    <property type="match status" value="1"/>
</dbReference>
<sequence length="454" mass="50837">MGPRRSHRKSRNGCPECKSRRLKCDERYPCANCVKHGIQCSFVAPVPSTRTASADLSVSTNSTSQSLPVQSGPPIHHSHVHLPGSLDAPTPNGSFVGGISGSGSSPPESETRLDLLNHLPDPRYEVSGYRQNWALDLELMHHFSTVTCNTLAIREDARHVWRVVMPMEGYSNEYILHGILSIAAVHKSYLSPMPAKKEKYSKASAYHLAAGLKVFRELIASPIDTAHWQTVFCFASMTTIHLCTVPLRQGGARWPDPIANTVELLSSVKGLQAIMRPFLPSLGRSHLAPLANAVWLESEMRIHSTSLSQHSLLPSDIWLQLGRLHQWIKTCPIRHLDGDGVAQDSDLHHRKDYEIAIRALENSTRQIELAGPHPEAGMIFLWAYPLSKQFYKALLAHCPAALVILAHCCVLLQSVDDRWYLKGLAHQLLQDIDRNINPAYRDWLTWPRHWILQP</sequence>
<dbReference type="PANTHER" id="PTHR47784">
    <property type="entry name" value="STEROL UPTAKE CONTROL PROTEIN 2"/>
    <property type="match status" value="1"/>
</dbReference>
<feature type="region of interest" description="Disordered" evidence="5">
    <location>
        <begin position="55"/>
        <end position="113"/>
    </location>
</feature>
<name>A0A9X0BYR0_9EURO</name>
<keyword evidence="4" id="KW-0539">Nucleus</keyword>
<dbReference type="EMBL" id="JAPWDQ010000003">
    <property type="protein sequence ID" value="KAJ5490975.1"/>
    <property type="molecule type" value="Genomic_DNA"/>
</dbReference>
<organism evidence="7 8">
    <name type="scientific">Penicillium diatomitis</name>
    <dbReference type="NCBI Taxonomy" id="2819901"/>
    <lineage>
        <taxon>Eukaryota</taxon>
        <taxon>Fungi</taxon>
        <taxon>Dikarya</taxon>
        <taxon>Ascomycota</taxon>
        <taxon>Pezizomycotina</taxon>
        <taxon>Eurotiomycetes</taxon>
        <taxon>Eurotiomycetidae</taxon>
        <taxon>Eurotiales</taxon>
        <taxon>Aspergillaceae</taxon>
        <taxon>Penicillium</taxon>
    </lineage>
</organism>
<evidence type="ECO:0000256" key="5">
    <source>
        <dbReference type="SAM" id="MobiDB-lite"/>
    </source>
</evidence>
<dbReference type="GO" id="GO:0001228">
    <property type="term" value="F:DNA-binding transcription activator activity, RNA polymerase II-specific"/>
    <property type="evidence" value="ECO:0007669"/>
    <property type="project" value="TreeGrafter"/>
</dbReference>
<feature type="domain" description="Zn(2)-C6 fungal-type" evidence="6">
    <location>
        <begin position="13"/>
        <end position="42"/>
    </location>
</feature>
<dbReference type="GeneID" id="81622394"/>
<dbReference type="Pfam" id="PF00172">
    <property type="entry name" value="Zn_clus"/>
    <property type="match status" value="1"/>
</dbReference>
<keyword evidence="8" id="KW-1185">Reference proteome</keyword>
<dbReference type="PROSITE" id="PS00463">
    <property type="entry name" value="ZN2_CY6_FUNGAL_1"/>
    <property type="match status" value="1"/>
</dbReference>
<keyword evidence="2" id="KW-0238">DNA-binding</keyword>
<reference evidence="7" key="2">
    <citation type="journal article" date="2023" name="IMA Fungus">
        <title>Comparative genomic study of the Penicillium genus elucidates a diverse pangenome and 15 lateral gene transfer events.</title>
        <authorList>
            <person name="Petersen C."/>
            <person name="Sorensen T."/>
            <person name="Nielsen M.R."/>
            <person name="Sondergaard T.E."/>
            <person name="Sorensen J.L."/>
            <person name="Fitzpatrick D.A."/>
            <person name="Frisvad J.C."/>
            <person name="Nielsen K.L."/>
        </authorList>
    </citation>
    <scope>NUCLEOTIDE SEQUENCE</scope>
    <source>
        <strain evidence="7">IBT 30728</strain>
    </source>
</reference>
<dbReference type="InterPro" id="IPR001138">
    <property type="entry name" value="Zn2Cys6_DnaBD"/>
</dbReference>
<evidence type="ECO:0000256" key="3">
    <source>
        <dbReference type="ARBA" id="ARBA00023163"/>
    </source>
</evidence>
<keyword evidence="3" id="KW-0804">Transcription</keyword>
<dbReference type="GO" id="GO:0008270">
    <property type="term" value="F:zinc ion binding"/>
    <property type="evidence" value="ECO:0007669"/>
    <property type="project" value="InterPro"/>
</dbReference>
<evidence type="ECO:0000256" key="1">
    <source>
        <dbReference type="ARBA" id="ARBA00023015"/>
    </source>
</evidence>
<evidence type="ECO:0000256" key="4">
    <source>
        <dbReference type="ARBA" id="ARBA00023242"/>
    </source>
</evidence>